<dbReference type="InterPro" id="IPR052099">
    <property type="entry name" value="Regulatory_TF_Diverse"/>
</dbReference>
<gene>
    <name evidence="3" type="ORF">EDD36DRAFT_227131</name>
</gene>
<evidence type="ECO:0000313" key="3">
    <source>
        <dbReference type="EMBL" id="KAI1614438.1"/>
    </source>
</evidence>
<dbReference type="PROSITE" id="PS50888">
    <property type="entry name" value="BHLH"/>
    <property type="match status" value="1"/>
</dbReference>
<organism evidence="3 4">
    <name type="scientific">Exophiala viscosa</name>
    <dbReference type="NCBI Taxonomy" id="2486360"/>
    <lineage>
        <taxon>Eukaryota</taxon>
        <taxon>Fungi</taxon>
        <taxon>Dikarya</taxon>
        <taxon>Ascomycota</taxon>
        <taxon>Pezizomycotina</taxon>
        <taxon>Eurotiomycetes</taxon>
        <taxon>Chaetothyriomycetidae</taxon>
        <taxon>Chaetothyriales</taxon>
        <taxon>Herpotrichiellaceae</taxon>
        <taxon>Exophiala</taxon>
    </lineage>
</organism>
<dbReference type="SUPFAM" id="SSF47459">
    <property type="entry name" value="HLH, helix-loop-helix DNA-binding domain"/>
    <property type="match status" value="1"/>
</dbReference>
<accession>A0AAN6IEH1</accession>
<evidence type="ECO:0000256" key="1">
    <source>
        <dbReference type="SAM" id="MobiDB-lite"/>
    </source>
</evidence>
<dbReference type="AlphaFoldDB" id="A0AAN6IEH1"/>
<dbReference type="InterPro" id="IPR011598">
    <property type="entry name" value="bHLH_dom"/>
</dbReference>
<dbReference type="SMART" id="SM00353">
    <property type="entry name" value="HLH"/>
    <property type="match status" value="1"/>
</dbReference>
<feature type="region of interest" description="Disordered" evidence="1">
    <location>
        <begin position="89"/>
        <end position="220"/>
    </location>
</feature>
<evidence type="ECO:0000259" key="2">
    <source>
        <dbReference type="PROSITE" id="PS50888"/>
    </source>
</evidence>
<proteinExistence type="predicted"/>
<dbReference type="GO" id="GO:0046983">
    <property type="term" value="F:protein dimerization activity"/>
    <property type="evidence" value="ECO:0007669"/>
    <property type="project" value="InterPro"/>
</dbReference>
<sequence length="311" mass="34686">MNYSDVNTDYMSSFMDFGVSSQLPPFHNEDGLQASTSLGAWPGQLGPTSDFPMASIFEPFNQGSFIDQLQDTDLVDFVAPAQTQSIPLTQQELSSSVGVSDDTLAEPSTQAPLAPRLFRLDSGPSTDGTDNGHDALDSSDTIDCIPETGTAQTWRKTPVRCGNEHRASPQDEKSGPRLRRRRKKSRSPSSSEGDDSSGDRAKHKHSVVERRYRDNLNGKITQLRHTLQAIEASPRRGGSLSHETDPARRVRKCEIMTRAIQYVHVSELEMRHMTDEIKHLRERVQGLEKLVKCDDCVLLKNLRDLNVRQPS</sequence>
<feature type="compositionally biased region" description="Basic and acidic residues" evidence="1">
    <location>
        <begin position="162"/>
        <end position="175"/>
    </location>
</feature>
<dbReference type="Proteomes" id="UP001203852">
    <property type="component" value="Unassembled WGS sequence"/>
</dbReference>
<dbReference type="Gene3D" id="4.10.280.10">
    <property type="entry name" value="Helix-loop-helix DNA-binding domain"/>
    <property type="match status" value="1"/>
</dbReference>
<dbReference type="EMBL" id="MU404353">
    <property type="protein sequence ID" value="KAI1614438.1"/>
    <property type="molecule type" value="Genomic_DNA"/>
</dbReference>
<name>A0AAN6IEH1_9EURO</name>
<reference evidence="3" key="1">
    <citation type="journal article" date="2022" name="bioRxiv">
        <title>Deciphering the potential niche of two novel black yeast fungi from a biological soil crust based on their genomes, phenotypes, and melanin regulation.</title>
        <authorList>
            <consortium name="DOE Joint Genome Institute"/>
            <person name="Carr E.C."/>
            <person name="Barton Q."/>
            <person name="Grambo S."/>
            <person name="Sullivan M."/>
            <person name="Renfro C.M."/>
            <person name="Kuo A."/>
            <person name="Pangilinan J."/>
            <person name="Lipzen A."/>
            <person name="Keymanesh K."/>
            <person name="Savage E."/>
            <person name="Barry K."/>
            <person name="Grigoriev I.V."/>
            <person name="Riekhof W.R."/>
            <person name="Harris S.S."/>
        </authorList>
    </citation>
    <scope>NUCLEOTIDE SEQUENCE</scope>
    <source>
        <strain evidence="3">JF 03-4F</strain>
    </source>
</reference>
<dbReference type="PANTHER" id="PTHR47336:SF2">
    <property type="entry name" value="TRANSCRIPTION FACTOR HMS1-RELATED"/>
    <property type="match status" value="1"/>
</dbReference>
<keyword evidence="4" id="KW-1185">Reference proteome</keyword>
<feature type="compositionally biased region" description="Basic residues" evidence="1">
    <location>
        <begin position="176"/>
        <end position="186"/>
    </location>
</feature>
<feature type="domain" description="BHLH" evidence="2">
    <location>
        <begin position="200"/>
        <end position="266"/>
    </location>
</feature>
<feature type="compositionally biased region" description="Polar residues" evidence="1">
    <location>
        <begin position="89"/>
        <end position="98"/>
    </location>
</feature>
<feature type="compositionally biased region" description="Basic and acidic residues" evidence="1">
    <location>
        <begin position="206"/>
        <end position="216"/>
    </location>
</feature>
<evidence type="ECO:0000313" key="4">
    <source>
        <dbReference type="Proteomes" id="UP001203852"/>
    </source>
</evidence>
<dbReference type="InterPro" id="IPR036638">
    <property type="entry name" value="HLH_DNA-bd_sf"/>
</dbReference>
<comment type="caution">
    <text evidence="3">The sequence shown here is derived from an EMBL/GenBank/DDBJ whole genome shotgun (WGS) entry which is preliminary data.</text>
</comment>
<dbReference type="PANTHER" id="PTHR47336">
    <property type="entry name" value="TRANSCRIPTION FACTOR HMS1-RELATED"/>
    <property type="match status" value="1"/>
</dbReference>
<protein>
    <recommendedName>
        <fullName evidence="2">BHLH domain-containing protein</fullName>
    </recommendedName>
</protein>
<dbReference type="Pfam" id="PF00010">
    <property type="entry name" value="HLH"/>
    <property type="match status" value="1"/>
</dbReference>